<organism evidence="1 2">
    <name type="scientific">Sphingopyxis fribergensis</name>
    <dbReference type="NCBI Taxonomy" id="1515612"/>
    <lineage>
        <taxon>Bacteria</taxon>
        <taxon>Pseudomonadati</taxon>
        <taxon>Pseudomonadota</taxon>
        <taxon>Alphaproteobacteria</taxon>
        <taxon>Sphingomonadales</taxon>
        <taxon>Sphingomonadaceae</taxon>
        <taxon>Sphingopyxis</taxon>
    </lineage>
</organism>
<keyword evidence="2" id="KW-1185">Reference proteome</keyword>
<reference evidence="1 2" key="1">
    <citation type="journal article" date="2015" name="Int. J. Syst. Evol. Microbiol.">
        <title>Description of Sphingopyxis fribergensis sp. nov. - a soil bacterium with the ability to degrade styrene and phenylacetic acid.</title>
        <authorList>
            <person name="Oelschlagel M."/>
            <person name="Ruckert C."/>
            <person name="Kalinowski J."/>
            <person name="Schmidt G."/>
            <person name="Schlomann M."/>
            <person name="Tischler D."/>
        </authorList>
    </citation>
    <scope>NUCLEOTIDE SEQUENCE [LARGE SCALE GENOMIC DNA]</scope>
    <source>
        <strain evidence="1 2">Kp5.2</strain>
    </source>
</reference>
<evidence type="ECO:0000313" key="1">
    <source>
        <dbReference type="EMBL" id="AJA11508.1"/>
    </source>
</evidence>
<evidence type="ECO:0000313" key="2">
    <source>
        <dbReference type="Proteomes" id="UP000030907"/>
    </source>
</evidence>
<name>A0A0A7PQC6_9SPHN</name>
<dbReference type="RefSeq" id="WP_037553358.1">
    <property type="nucleotide sequence ID" value="NZ_CP009122.1"/>
</dbReference>
<proteinExistence type="predicted"/>
<gene>
    <name evidence="1" type="ORF">SKP52_23330</name>
</gene>
<sequence length="76" mass="7943">MDEDALFAVGTVLAAIGGLLERKGVCTTTEFAETLGGVALMTAESGEQYRNRAAYVGSWAQMVRAAAEHAGGAREH</sequence>
<protein>
    <submittedName>
        <fullName evidence="1">Uncharacterized protein</fullName>
    </submittedName>
</protein>
<dbReference type="AlphaFoldDB" id="A0A0A7PQC6"/>
<accession>A0A0A7PQC6</accession>
<dbReference type="Proteomes" id="UP000030907">
    <property type="component" value="Chromosome"/>
</dbReference>
<dbReference type="HOGENOM" id="CLU_2652587_0_0_5"/>
<dbReference type="OrthoDB" id="7508912at2"/>
<dbReference type="KEGG" id="sphk:SKP52_23330"/>
<dbReference type="STRING" id="1515612.SKP52_23330"/>
<dbReference type="EMBL" id="CP009122">
    <property type="protein sequence ID" value="AJA11508.1"/>
    <property type="molecule type" value="Genomic_DNA"/>
</dbReference>